<name>A0A8T9Q7E0_9BACT</name>
<feature type="region of interest" description="Disordered" evidence="1">
    <location>
        <begin position="29"/>
        <end position="51"/>
    </location>
</feature>
<accession>A0A8T9Q7E0</accession>
<dbReference type="EMBL" id="CP095046">
    <property type="protein sequence ID" value="UOQ73497.1"/>
    <property type="molecule type" value="Genomic_DNA"/>
</dbReference>
<proteinExistence type="predicted"/>
<dbReference type="KEGG" id="hcu:MUN79_06055"/>
<keyword evidence="3" id="KW-1185">Reference proteome</keyword>
<dbReference type="Proteomes" id="UP000831796">
    <property type="component" value="Chromosome"/>
</dbReference>
<organism evidence="2 3">
    <name type="scientific">Hymenobacter cellulosilyticus</name>
    <dbReference type="NCBI Taxonomy" id="2932248"/>
    <lineage>
        <taxon>Bacteria</taxon>
        <taxon>Pseudomonadati</taxon>
        <taxon>Bacteroidota</taxon>
        <taxon>Cytophagia</taxon>
        <taxon>Cytophagales</taxon>
        <taxon>Hymenobacteraceae</taxon>
        <taxon>Hymenobacter</taxon>
    </lineage>
</organism>
<protein>
    <submittedName>
        <fullName evidence="2">Uncharacterized protein</fullName>
    </submittedName>
</protein>
<reference evidence="2" key="1">
    <citation type="submission" date="2022-04" db="EMBL/GenBank/DDBJ databases">
        <title>Hymenobacter sp. isolated from the air.</title>
        <authorList>
            <person name="Won M."/>
            <person name="Lee C.-M."/>
            <person name="Woen H.-Y."/>
            <person name="Kwon S.-W."/>
        </authorList>
    </citation>
    <scope>NUCLEOTIDE SEQUENCE</scope>
    <source>
        <strain evidence="2">5116S-3</strain>
    </source>
</reference>
<dbReference type="AlphaFoldDB" id="A0A8T9Q7E0"/>
<gene>
    <name evidence="2" type="ORF">MUN79_06055</name>
</gene>
<sequence>MMLPIRFSFHEGLANSTDNAVASADTAVPTPALLASEDGEPESSESSSSDRRVYTCTRLGWLNADKPVAMGQSVDFTVPVDVEPGTSIRLVLEGSTAIAEAQPQADGYAFQGIPGGAKCCSLARSTATARLSWPCATP</sequence>
<evidence type="ECO:0000313" key="2">
    <source>
        <dbReference type="EMBL" id="UOQ73497.1"/>
    </source>
</evidence>
<evidence type="ECO:0000256" key="1">
    <source>
        <dbReference type="SAM" id="MobiDB-lite"/>
    </source>
</evidence>
<dbReference type="RefSeq" id="WP_244676848.1">
    <property type="nucleotide sequence ID" value="NZ_CP095046.1"/>
</dbReference>
<evidence type="ECO:0000313" key="3">
    <source>
        <dbReference type="Proteomes" id="UP000831796"/>
    </source>
</evidence>